<comment type="similarity">
    <text evidence="3">Belongs to the BIG GRAIN 1 (BG1) plant protein family.</text>
</comment>
<dbReference type="PANTHER" id="PTHR33541">
    <property type="entry name" value="PROTEIN BIG GRAIN 1-LIKE A-RELATED"/>
    <property type="match status" value="1"/>
</dbReference>
<protein>
    <submittedName>
        <fullName evidence="9">Uncharacterized protein</fullName>
    </submittedName>
</protein>
<dbReference type="AlphaFoldDB" id="A0A328E146"/>
<keyword evidence="4" id="KW-0813">Transport</keyword>
<dbReference type="EMBL" id="NQVE01000054">
    <property type="protein sequence ID" value="RAL51136.1"/>
    <property type="molecule type" value="Genomic_DNA"/>
</dbReference>
<comment type="function">
    <text evidence="1">Involved in auxin transport. Regulator of the auxin signaling pathway.</text>
</comment>
<keyword evidence="10" id="KW-1185">Reference proteome</keyword>
<reference evidence="9 10" key="1">
    <citation type="submission" date="2018-06" db="EMBL/GenBank/DDBJ databases">
        <title>The Genome of Cuscuta australis (Dodder) Provides Insight into the Evolution of Plant Parasitism.</title>
        <authorList>
            <person name="Liu H."/>
        </authorList>
    </citation>
    <scope>NUCLEOTIDE SEQUENCE [LARGE SCALE GENOMIC DNA]</scope>
    <source>
        <strain evidence="10">cv. Yunnan</strain>
        <tissue evidence="9">Vines</tissue>
    </source>
</reference>
<evidence type="ECO:0000256" key="4">
    <source>
        <dbReference type="ARBA" id="ARBA00022448"/>
    </source>
</evidence>
<feature type="region of interest" description="Disordered" evidence="8">
    <location>
        <begin position="110"/>
        <end position="155"/>
    </location>
</feature>
<name>A0A328E146_9ASTE</name>
<accession>A0A328E146</accession>
<organism evidence="9 10">
    <name type="scientific">Cuscuta australis</name>
    <dbReference type="NCBI Taxonomy" id="267555"/>
    <lineage>
        <taxon>Eukaryota</taxon>
        <taxon>Viridiplantae</taxon>
        <taxon>Streptophyta</taxon>
        <taxon>Embryophyta</taxon>
        <taxon>Tracheophyta</taxon>
        <taxon>Spermatophyta</taxon>
        <taxon>Magnoliopsida</taxon>
        <taxon>eudicotyledons</taxon>
        <taxon>Gunneridae</taxon>
        <taxon>Pentapetalae</taxon>
        <taxon>asterids</taxon>
        <taxon>lamiids</taxon>
        <taxon>Solanales</taxon>
        <taxon>Convolvulaceae</taxon>
        <taxon>Cuscuteae</taxon>
        <taxon>Cuscuta</taxon>
        <taxon>Cuscuta subgen. Grammica</taxon>
        <taxon>Cuscuta sect. Cleistogrammica</taxon>
    </lineage>
</organism>
<evidence type="ECO:0000256" key="7">
    <source>
        <dbReference type="ARBA" id="ARBA00023294"/>
    </source>
</evidence>
<evidence type="ECO:0000256" key="6">
    <source>
        <dbReference type="ARBA" id="ARBA00023136"/>
    </source>
</evidence>
<comment type="subcellular location">
    <subcellularLocation>
        <location evidence="2">Cell membrane</location>
    </subcellularLocation>
</comment>
<dbReference type="PANTHER" id="PTHR33541:SF31">
    <property type="entry name" value="PROTEIN BIG GRAIN 1-LIKE A"/>
    <property type="match status" value="1"/>
</dbReference>
<evidence type="ECO:0000256" key="1">
    <source>
        <dbReference type="ARBA" id="ARBA00002281"/>
    </source>
</evidence>
<dbReference type="GO" id="GO:0009734">
    <property type="term" value="P:auxin-activated signaling pathway"/>
    <property type="evidence" value="ECO:0007669"/>
    <property type="project" value="UniProtKB-KW"/>
</dbReference>
<evidence type="ECO:0000313" key="9">
    <source>
        <dbReference type="EMBL" id="RAL51136.1"/>
    </source>
</evidence>
<evidence type="ECO:0000256" key="2">
    <source>
        <dbReference type="ARBA" id="ARBA00004236"/>
    </source>
</evidence>
<dbReference type="InterPro" id="IPR039621">
    <property type="entry name" value="BG1-like"/>
</dbReference>
<keyword evidence="5" id="KW-1003">Cell membrane</keyword>
<feature type="compositionally biased region" description="Basic and acidic residues" evidence="8">
    <location>
        <begin position="116"/>
        <end position="126"/>
    </location>
</feature>
<evidence type="ECO:0000256" key="5">
    <source>
        <dbReference type="ARBA" id="ARBA00022475"/>
    </source>
</evidence>
<feature type="compositionally biased region" description="Low complexity" evidence="8">
    <location>
        <begin position="55"/>
        <end position="66"/>
    </location>
</feature>
<comment type="caution">
    <text evidence="9">The sequence shown here is derived from an EMBL/GenBank/DDBJ whole genome shotgun (WGS) entry which is preliminary data.</text>
</comment>
<proteinExistence type="inferred from homology"/>
<dbReference type="GO" id="GO:0005886">
    <property type="term" value="C:plasma membrane"/>
    <property type="evidence" value="ECO:0007669"/>
    <property type="project" value="UniProtKB-SubCell"/>
</dbReference>
<sequence length="245" mass="26703">MFSPLKCPKIIITPSNRRGDQMETQFPRGRECTSLRRALMVEKWKENSARNTFPAESTTTAANSAAGDRSAKPKKSSAAVSFHGDLKKIKTPISPGRKLCNLLNSIFGAKTKHRREPPPAEEERRNSVRKSRSMRTSTHPASCLSKGTAPSKSKRSVGFCPVDVILDGGGGGGRLIRDHNVNSFRDLQGEKYRNDDEDDGMSCSSSDLFELENIGGGGEANGDELPVYGTTSLKMNKAISHGVFM</sequence>
<feature type="region of interest" description="Disordered" evidence="8">
    <location>
        <begin position="46"/>
        <end position="80"/>
    </location>
</feature>
<evidence type="ECO:0000256" key="8">
    <source>
        <dbReference type="SAM" id="MobiDB-lite"/>
    </source>
</evidence>
<gene>
    <name evidence="9" type="ORF">DM860_005492</name>
</gene>
<keyword evidence="6" id="KW-0472">Membrane</keyword>
<keyword evidence="7" id="KW-0927">Auxin signaling pathway</keyword>
<evidence type="ECO:0000313" key="10">
    <source>
        <dbReference type="Proteomes" id="UP000249390"/>
    </source>
</evidence>
<dbReference type="Proteomes" id="UP000249390">
    <property type="component" value="Unassembled WGS sequence"/>
</dbReference>
<evidence type="ECO:0000256" key="3">
    <source>
        <dbReference type="ARBA" id="ARBA00010067"/>
    </source>
</evidence>